<proteinExistence type="predicted"/>
<reference evidence="1" key="2">
    <citation type="journal article" date="2015" name="Fish Shellfish Immunol.">
        <title>Early steps in the European eel (Anguilla anguilla)-Vibrio vulnificus interaction in the gills: Role of the RtxA13 toxin.</title>
        <authorList>
            <person name="Callol A."/>
            <person name="Pajuelo D."/>
            <person name="Ebbesson L."/>
            <person name="Teles M."/>
            <person name="MacKenzie S."/>
            <person name="Amaro C."/>
        </authorList>
    </citation>
    <scope>NUCLEOTIDE SEQUENCE</scope>
</reference>
<reference evidence="1" key="1">
    <citation type="submission" date="2014-11" db="EMBL/GenBank/DDBJ databases">
        <authorList>
            <person name="Amaro Gonzalez C."/>
        </authorList>
    </citation>
    <scope>NUCLEOTIDE SEQUENCE</scope>
</reference>
<dbReference type="AlphaFoldDB" id="A0A0E9SCR4"/>
<protein>
    <submittedName>
        <fullName evidence="1">Uncharacterized protein</fullName>
    </submittedName>
</protein>
<name>A0A0E9SCR4_ANGAN</name>
<accession>A0A0E9SCR4</accession>
<dbReference type="EMBL" id="GBXM01070097">
    <property type="protein sequence ID" value="JAH38480.1"/>
    <property type="molecule type" value="Transcribed_RNA"/>
</dbReference>
<evidence type="ECO:0000313" key="1">
    <source>
        <dbReference type="EMBL" id="JAH38480.1"/>
    </source>
</evidence>
<sequence length="17" mass="1880">MHTTHTIIRIGGIGLIF</sequence>
<organism evidence="1">
    <name type="scientific">Anguilla anguilla</name>
    <name type="common">European freshwater eel</name>
    <name type="synonym">Muraena anguilla</name>
    <dbReference type="NCBI Taxonomy" id="7936"/>
    <lineage>
        <taxon>Eukaryota</taxon>
        <taxon>Metazoa</taxon>
        <taxon>Chordata</taxon>
        <taxon>Craniata</taxon>
        <taxon>Vertebrata</taxon>
        <taxon>Euteleostomi</taxon>
        <taxon>Actinopterygii</taxon>
        <taxon>Neopterygii</taxon>
        <taxon>Teleostei</taxon>
        <taxon>Anguilliformes</taxon>
        <taxon>Anguillidae</taxon>
        <taxon>Anguilla</taxon>
    </lineage>
</organism>